<dbReference type="Proteomes" id="UP001310248">
    <property type="component" value="Unassembled WGS sequence"/>
</dbReference>
<keyword evidence="3" id="KW-1185">Reference proteome</keyword>
<protein>
    <submittedName>
        <fullName evidence="2">Uncharacterized protein</fullName>
    </submittedName>
</protein>
<reference evidence="3" key="1">
    <citation type="submission" date="2023-07" db="EMBL/GenBank/DDBJ databases">
        <title>Draft genome sequence of Agarivorans aestuarii strain ZMCS4, a CAZymes producing bacteria isolated from the marine brown algae Clodostephus spongiosus.</title>
        <authorList>
            <person name="Lorente B."/>
            <person name="Cabral C."/>
            <person name="Frias J."/>
            <person name="Faria J."/>
            <person name="Toubarro D."/>
        </authorList>
    </citation>
    <scope>NUCLEOTIDE SEQUENCE [LARGE SCALE GENOMIC DNA]</scope>
    <source>
        <strain evidence="3">ZMCS4</strain>
    </source>
</reference>
<keyword evidence="1" id="KW-0812">Transmembrane</keyword>
<keyword evidence="1" id="KW-1133">Transmembrane helix</keyword>
<proteinExistence type="predicted"/>
<dbReference type="RefSeq" id="WP_329774983.1">
    <property type="nucleotide sequence ID" value="NZ_JAYDYW010000006.1"/>
</dbReference>
<organism evidence="2 3">
    <name type="scientific">Agarivorans aestuarii</name>
    <dbReference type="NCBI Taxonomy" id="1563703"/>
    <lineage>
        <taxon>Bacteria</taxon>
        <taxon>Pseudomonadati</taxon>
        <taxon>Pseudomonadota</taxon>
        <taxon>Gammaproteobacteria</taxon>
        <taxon>Alteromonadales</taxon>
        <taxon>Alteromonadaceae</taxon>
        <taxon>Agarivorans</taxon>
    </lineage>
</organism>
<dbReference type="EMBL" id="JAYDYW010000006">
    <property type="protein sequence ID" value="MEE1673734.1"/>
    <property type="molecule type" value="Genomic_DNA"/>
</dbReference>
<reference evidence="2 3" key="2">
    <citation type="submission" date="2023-12" db="EMBL/GenBank/DDBJ databases">
        <authorList>
            <consortium name="Cladostephus spongiosus"/>
            <person name="Lorente B."/>
            <person name="Cabral C."/>
            <person name="Frias J."/>
            <person name="Faria J."/>
            <person name="Toubarro D."/>
        </authorList>
    </citation>
    <scope>NUCLEOTIDE SEQUENCE [LARGE SCALE GENOMIC DNA]</scope>
    <source>
        <strain evidence="2 3">ZMCS4</strain>
    </source>
</reference>
<feature type="transmembrane region" description="Helical" evidence="1">
    <location>
        <begin position="85"/>
        <end position="106"/>
    </location>
</feature>
<comment type="caution">
    <text evidence="2">The sequence shown here is derived from an EMBL/GenBank/DDBJ whole genome shotgun (WGS) entry which is preliminary data.</text>
</comment>
<accession>A0ABU7G3H7</accession>
<keyword evidence="1" id="KW-0472">Membrane</keyword>
<gene>
    <name evidence="2" type="ORF">SNR37_003161</name>
</gene>
<sequence length="108" mass="12695">MHPAIYEHLPFFAGLLIFINWAIATIIFRKISVDYLDKKLGLETDNSGRRIMSWAVDIVAEDIKQRRGSTNYLPIHHLRPKDIKLAWYFQISSLLFFVLAFLTFYFGE</sequence>
<evidence type="ECO:0000313" key="2">
    <source>
        <dbReference type="EMBL" id="MEE1673734.1"/>
    </source>
</evidence>
<evidence type="ECO:0000256" key="1">
    <source>
        <dbReference type="SAM" id="Phobius"/>
    </source>
</evidence>
<evidence type="ECO:0000313" key="3">
    <source>
        <dbReference type="Proteomes" id="UP001310248"/>
    </source>
</evidence>
<name>A0ABU7G3H7_9ALTE</name>
<feature type="transmembrane region" description="Helical" evidence="1">
    <location>
        <begin position="12"/>
        <end position="29"/>
    </location>
</feature>